<dbReference type="EMBL" id="JANBVO010000047">
    <property type="protein sequence ID" value="KAJ9133857.1"/>
    <property type="molecule type" value="Genomic_DNA"/>
</dbReference>
<dbReference type="PIRSF" id="PIRSF010372">
    <property type="entry name" value="PaiB"/>
    <property type="match status" value="1"/>
</dbReference>
<dbReference type="InterPro" id="IPR007396">
    <property type="entry name" value="TR_PAI2-type"/>
</dbReference>
<gene>
    <name evidence="1" type="ORF">NKR23_g10469</name>
</gene>
<dbReference type="Pfam" id="PF04299">
    <property type="entry name" value="FMN_bind_2"/>
    <property type="match status" value="1"/>
</dbReference>
<evidence type="ECO:0000313" key="1">
    <source>
        <dbReference type="EMBL" id="KAJ9133857.1"/>
    </source>
</evidence>
<protein>
    <submittedName>
        <fullName evidence="1">Transcriptional regulator</fullName>
    </submittedName>
</protein>
<dbReference type="PANTHER" id="PTHR35802">
    <property type="entry name" value="PROTEASE SYNTHASE AND SPORULATION PROTEIN PAI 2"/>
    <property type="match status" value="1"/>
</dbReference>
<accession>A0AA38VLG9</accession>
<evidence type="ECO:0000313" key="2">
    <source>
        <dbReference type="Proteomes" id="UP001174694"/>
    </source>
</evidence>
<proteinExistence type="predicted"/>
<organism evidence="1 2">
    <name type="scientific">Pleurostoma richardsiae</name>
    <dbReference type="NCBI Taxonomy" id="41990"/>
    <lineage>
        <taxon>Eukaryota</taxon>
        <taxon>Fungi</taxon>
        <taxon>Dikarya</taxon>
        <taxon>Ascomycota</taxon>
        <taxon>Pezizomycotina</taxon>
        <taxon>Sordariomycetes</taxon>
        <taxon>Sordariomycetidae</taxon>
        <taxon>Calosphaeriales</taxon>
        <taxon>Pleurostomataceae</taxon>
        <taxon>Pleurostoma</taxon>
    </lineage>
</organism>
<dbReference type="PANTHER" id="PTHR35802:SF1">
    <property type="entry name" value="PROTEASE SYNTHASE AND SPORULATION PROTEIN PAI 2"/>
    <property type="match status" value="1"/>
</dbReference>
<dbReference type="Gene3D" id="2.30.110.10">
    <property type="entry name" value="Electron Transport, Fmn-binding Protein, Chain A"/>
    <property type="match status" value="1"/>
</dbReference>
<dbReference type="Proteomes" id="UP001174694">
    <property type="component" value="Unassembled WGS sequence"/>
</dbReference>
<name>A0AA38VLG9_9PEZI</name>
<sequence length="255" mass="28628">MYLRAIHADATIPMVRRLIRDNPLGILTTAIASQSYPLIQSSHIPFLLDVEDEASDTELGVLRGHLARQNPQTKAMIESLQSQGPMAEGAGVLEQEVMVLFNSPVQHYVTPQFYPEIGCKQVPTWNYAAAQAYGRARIYYDSKSEETAAFLVRQLNDLSRYGEESIMGYTGEGGTRRPWLVSDAPEQHVQRLQKNIIGIEIVLDRLEGKFKMSQELGQVDREGVIKGFEDIGSELGHQMAQLVQERGRIKDARSR</sequence>
<reference evidence="1" key="1">
    <citation type="submission" date="2022-07" db="EMBL/GenBank/DDBJ databases">
        <title>Fungi with potential for degradation of polypropylene.</title>
        <authorList>
            <person name="Gostincar C."/>
        </authorList>
    </citation>
    <scope>NUCLEOTIDE SEQUENCE</scope>
    <source>
        <strain evidence="1">EXF-13308</strain>
    </source>
</reference>
<comment type="caution">
    <text evidence="1">The sequence shown here is derived from an EMBL/GenBank/DDBJ whole genome shotgun (WGS) entry which is preliminary data.</text>
</comment>
<dbReference type="SUPFAM" id="SSF50475">
    <property type="entry name" value="FMN-binding split barrel"/>
    <property type="match status" value="1"/>
</dbReference>
<dbReference type="AlphaFoldDB" id="A0AA38VLG9"/>
<dbReference type="InterPro" id="IPR012349">
    <property type="entry name" value="Split_barrel_FMN-bd"/>
</dbReference>
<keyword evidence="2" id="KW-1185">Reference proteome</keyword>